<organism evidence="2">
    <name type="scientific">Arundo donax</name>
    <name type="common">Giant reed</name>
    <name type="synonym">Donax arundinaceus</name>
    <dbReference type="NCBI Taxonomy" id="35708"/>
    <lineage>
        <taxon>Eukaryota</taxon>
        <taxon>Viridiplantae</taxon>
        <taxon>Streptophyta</taxon>
        <taxon>Embryophyta</taxon>
        <taxon>Tracheophyta</taxon>
        <taxon>Spermatophyta</taxon>
        <taxon>Magnoliopsida</taxon>
        <taxon>Liliopsida</taxon>
        <taxon>Poales</taxon>
        <taxon>Poaceae</taxon>
        <taxon>PACMAD clade</taxon>
        <taxon>Arundinoideae</taxon>
        <taxon>Arundineae</taxon>
        <taxon>Arundo</taxon>
    </lineage>
</organism>
<reference evidence="2" key="2">
    <citation type="journal article" date="2015" name="Data Brief">
        <title>Shoot transcriptome of the giant reed, Arundo donax.</title>
        <authorList>
            <person name="Barrero R.A."/>
            <person name="Guerrero F.D."/>
            <person name="Moolhuijzen P."/>
            <person name="Goolsby J.A."/>
            <person name="Tidwell J."/>
            <person name="Bellgard S.E."/>
            <person name="Bellgard M.I."/>
        </authorList>
    </citation>
    <scope>NUCLEOTIDE SEQUENCE</scope>
    <source>
        <tissue evidence="2">Shoot tissue taken approximately 20 cm above the soil surface</tissue>
    </source>
</reference>
<dbReference type="AlphaFoldDB" id="A0A0A9AN66"/>
<keyword evidence="1" id="KW-0732">Signal</keyword>
<evidence type="ECO:0008006" key="3">
    <source>
        <dbReference type="Google" id="ProtNLM"/>
    </source>
</evidence>
<evidence type="ECO:0000256" key="1">
    <source>
        <dbReference type="SAM" id="SignalP"/>
    </source>
</evidence>
<protein>
    <recommendedName>
        <fullName evidence="3">Secreted protein</fullName>
    </recommendedName>
</protein>
<feature type="signal peptide" evidence="1">
    <location>
        <begin position="1"/>
        <end position="19"/>
    </location>
</feature>
<sequence length="63" mass="7181">MKLLHLALAVASSSCLVLPQGLHQQFNIRFFFCLFIPSFRFSFAQLYDCILGDGWFLLFSCAS</sequence>
<accession>A0A0A9AN66</accession>
<feature type="chain" id="PRO_5002062605" description="Secreted protein" evidence="1">
    <location>
        <begin position="20"/>
        <end position="63"/>
    </location>
</feature>
<dbReference type="EMBL" id="GBRH01249368">
    <property type="protein sequence ID" value="JAD48527.1"/>
    <property type="molecule type" value="Transcribed_RNA"/>
</dbReference>
<evidence type="ECO:0000313" key="2">
    <source>
        <dbReference type="EMBL" id="JAD48527.1"/>
    </source>
</evidence>
<reference evidence="2" key="1">
    <citation type="submission" date="2014-09" db="EMBL/GenBank/DDBJ databases">
        <authorList>
            <person name="Magalhaes I.L.F."/>
            <person name="Oliveira U."/>
            <person name="Santos F.R."/>
            <person name="Vidigal T.H.D.A."/>
            <person name="Brescovit A.D."/>
            <person name="Santos A.J."/>
        </authorList>
    </citation>
    <scope>NUCLEOTIDE SEQUENCE</scope>
    <source>
        <tissue evidence="2">Shoot tissue taken approximately 20 cm above the soil surface</tissue>
    </source>
</reference>
<proteinExistence type="predicted"/>
<name>A0A0A9AN66_ARUDO</name>
<dbReference type="PROSITE" id="PS51257">
    <property type="entry name" value="PROKAR_LIPOPROTEIN"/>
    <property type="match status" value="1"/>
</dbReference>